<dbReference type="InterPro" id="IPR050245">
    <property type="entry name" value="PrsA_foldase"/>
</dbReference>
<evidence type="ECO:0000256" key="2">
    <source>
        <dbReference type="SAM" id="MobiDB-lite"/>
    </source>
</evidence>
<dbReference type="PANTHER" id="PTHR47245">
    <property type="entry name" value="PEPTIDYLPROLYL ISOMERASE"/>
    <property type="match status" value="1"/>
</dbReference>
<dbReference type="PROSITE" id="PS50198">
    <property type="entry name" value="PPIC_PPIASE_2"/>
    <property type="match status" value="1"/>
</dbReference>
<feature type="region of interest" description="Disordered" evidence="2">
    <location>
        <begin position="349"/>
        <end position="376"/>
    </location>
</feature>
<dbReference type="Gene3D" id="3.10.50.40">
    <property type="match status" value="1"/>
</dbReference>
<accession>A0AAU7CHJ8</accession>
<dbReference type="GO" id="GO:0003755">
    <property type="term" value="F:peptidyl-prolyl cis-trans isomerase activity"/>
    <property type="evidence" value="ECO:0007669"/>
    <property type="project" value="UniProtKB-KW"/>
</dbReference>
<dbReference type="InterPro" id="IPR000297">
    <property type="entry name" value="PPIase_PpiC"/>
</dbReference>
<evidence type="ECO:0000256" key="3">
    <source>
        <dbReference type="SAM" id="SignalP"/>
    </source>
</evidence>
<dbReference type="EC" id="5.2.1.8" evidence="5"/>
<dbReference type="RefSeq" id="WP_406697339.1">
    <property type="nucleotide sequence ID" value="NZ_CP155447.1"/>
</dbReference>
<dbReference type="PANTHER" id="PTHR47245:SF2">
    <property type="entry name" value="PEPTIDYL-PROLYL CIS-TRANS ISOMERASE HP_0175-RELATED"/>
    <property type="match status" value="1"/>
</dbReference>
<keyword evidence="1" id="KW-0697">Rotamase</keyword>
<proteinExistence type="predicted"/>
<name>A0AAU7CHJ8_9BACT</name>
<dbReference type="AlphaFoldDB" id="A0AAU7CHJ8"/>
<evidence type="ECO:0000256" key="1">
    <source>
        <dbReference type="PROSITE-ProRule" id="PRU00278"/>
    </source>
</evidence>
<evidence type="ECO:0000259" key="4">
    <source>
        <dbReference type="PROSITE" id="PS50198"/>
    </source>
</evidence>
<dbReference type="SUPFAM" id="SSF54534">
    <property type="entry name" value="FKBP-like"/>
    <property type="match status" value="1"/>
</dbReference>
<keyword evidence="1 5" id="KW-0413">Isomerase</keyword>
<dbReference type="Gene3D" id="1.10.4030.10">
    <property type="entry name" value="Porin chaperone SurA, peptide-binding domain"/>
    <property type="match status" value="1"/>
</dbReference>
<keyword evidence="3" id="KW-0732">Signal</keyword>
<dbReference type="EMBL" id="CP155447">
    <property type="protein sequence ID" value="XBH04563.1"/>
    <property type="molecule type" value="Genomic_DNA"/>
</dbReference>
<organism evidence="5">
    <name type="scientific">Singulisphaera sp. Ch08</name>
    <dbReference type="NCBI Taxonomy" id="3120278"/>
    <lineage>
        <taxon>Bacteria</taxon>
        <taxon>Pseudomonadati</taxon>
        <taxon>Planctomycetota</taxon>
        <taxon>Planctomycetia</taxon>
        <taxon>Isosphaerales</taxon>
        <taxon>Isosphaeraceae</taxon>
        <taxon>Singulisphaera</taxon>
    </lineage>
</organism>
<evidence type="ECO:0000313" key="5">
    <source>
        <dbReference type="EMBL" id="XBH04563.1"/>
    </source>
</evidence>
<feature type="chain" id="PRO_5043481691" evidence="3">
    <location>
        <begin position="27"/>
        <end position="376"/>
    </location>
</feature>
<dbReference type="Pfam" id="PF00639">
    <property type="entry name" value="Rotamase"/>
    <property type="match status" value="1"/>
</dbReference>
<feature type="region of interest" description="Disordered" evidence="2">
    <location>
        <begin position="29"/>
        <end position="56"/>
    </location>
</feature>
<feature type="domain" description="PpiC" evidence="4">
    <location>
        <begin position="193"/>
        <end position="298"/>
    </location>
</feature>
<gene>
    <name evidence="5" type="ORF">V5E97_00690</name>
</gene>
<dbReference type="InterPro" id="IPR027304">
    <property type="entry name" value="Trigger_fact/SurA_dom_sf"/>
</dbReference>
<dbReference type="InterPro" id="IPR046357">
    <property type="entry name" value="PPIase_dom_sf"/>
</dbReference>
<feature type="signal peptide" evidence="3">
    <location>
        <begin position="1"/>
        <end position="26"/>
    </location>
</feature>
<dbReference type="SUPFAM" id="SSF109998">
    <property type="entry name" value="Triger factor/SurA peptide-binding domain-like"/>
    <property type="match status" value="1"/>
</dbReference>
<protein>
    <submittedName>
        <fullName evidence="5">Peptidylprolyl isomerase</fullName>
        <ecNumber evidence="5">5.2.1.8</ecNumber>
    </submittedName>
</protein>
<sequence>MRAIVRPVWFATTAMGVLAMTLTTHAQAPAAKGTTPATSPPAAIETAPAPTPATRVSPAKLTEVIATVNGENITRGDLLDFLSRYEIPPENEEQIYSDAVETLVNMKLVGQFLTRQNIKVSEDRVTEAVNQLEKQLKADGSSLAQALVESNKSMKEVRDEYANRLRWIDYVKLRGTDAELKKYAEGHKDLLSGTQIRASHILKRVEPTTTAAEKEQIKQKLISLKKDIESKKTTFAEAANKNSEDPANSENGGGDIGFFGLNSGIVEEFSQAAFALKPGQLSDPVETPYGFHLILVTDRQEKPKVDYEQNKPLILNVYASELQKDLLVSQRKTAKIDIKPMPKDLFIKAPAPTTAPVPAGATKKAAGAPATPKTAK</sequence>
<reference evidence="5" key="1">
    <citation type="submission" date="2024-05" db="EMBL/GenBank/DDBJ databases">
        <title>Planctomycetes of the genus Singulisphaera possess chitinolytic capabilities.</title>
        <authorList>
            <person name="Ivanova A."/>
        </authorList>
    </citation>
    <scope>NUCLEOTIDE SEQUENCE</scope>
    <source>
        <strain evidence="5">Ch08T</strain>
    </source>
</reference>